<evidence type="ECO:0000313" key="9">
    <source>
        <dbReference type="Proteomes" id="UP000245125"/>
    </source>
</evidence>
<keyword evidence="3 5" id="KW-0472">Membrane</keyword>
<dbReference type="SUPFAM" id="SSF53067">
    <property type="entry name" value="Actin-like ATPase domain"/>
    <property type="match status" value="2"/>
</dbReference>
<dbReference type="InterPro" id="IPR020823">
    <property type="entry name" value="Cell_div_FtsA"/>
</dbReference>
<sequence>MNRQHITVGLDVGTTKICAVVADTSGKTAEILGFGVSPSTGLRKGIVINIDATVDSIKKAVREAEASSGIKIKSISVGISGAHIRGLYSSGVTGLRGKEVSGSDVKRSMDSAKAVYIPLEREVLHVIPVEYVLDGQDGITDPIGMSGVRLEARVHIITGAVSPMQNLLKCCEKAGFEVSDIVFEPLASAHAVLTDEERESGTILIDLGGGTTDVALFKDGSLRYASVIGVGGNHFTNDIAVGLRITASEAEKLKKTTGAAYERFVDDAEQMEIIQAGGQTRTLPRKYVAEILQPRCEEIFELIKEEIKKCRGCGIAICGVVMTGGASQLNGFDKLAEAVLALPVRSGCPGHINGLKSELRSPVYSTSIGLATYGYEHEVKDAAYAGKVSGLLGILTEWARDKIRNADYFNFNNRKEGGMLCLKSRR</sequence>
<comment type="subcellular location">
    <subcellularLocation>
        <location evidence="5">Cell membrane</location>
        <topology evidence="5">Peripheral membrane protein</topology>
        <orientation evidence="5">Cytoplasmic side</orientation>
    </subcellularLocation>
    <text evidence="5">Localizes to the Z ring in an FtsZ-dependent manner. Targeted to the membrane through a conserved C-terminal amphipathic helix.</text>
</comment>
<comment type="similarity">
    <text evidence="5 6">Belongs to the FtsA/MreB family.</text>
</comment>
<dbReference type="Pfam" id="PF14450">
    <property type="entry name" value="FtsA"/>
    <property type="match status" value="1"/>
</dbReference>
<evidence type="ECO:0000256" key="3">
    <source>
        <dbReference type="ARBA" id="ARBA00023136"/>
    </source>
</evidence>
<evidence type="ECO:0000259" key="7">
    <source>
        <dbReference type="SMART" id="SM00842"/>
    </source>
</evidence>
<dbReference type="NCBIfam" id="TIGR01174">
    <property type="entry name" value="ftsA"/>
    <property type="match status" value="1"/>
</dbReference>
<dbReference type="GO" id="GO:0043093">
    <property type="term" value="P:FtsZ-dependent cytokinesis"/>
    <property type="evidence" value="ECO:0007669"/>
    <property type="project" value="UniProtKB-UniRule"/>
</dbReference>
<keyword evidence="1 5" id="KW-1003">Cell membrane</keyword>
<accession>A0A2U3QLC9</accession>
<keyword evidence="4 5" id="KW-0131">Cell cycle</keyword>
<evidence type="ECO:0000256" key="2">
    <source>
        <dbReference type="ARBA" id="ARBA00022618"/>
    </source>
</evidence>
<dbReference type="Gene3D" id="3.30.1490.110">
    <property type="match status" value="1"/>
</dbReference>
<dbReference type="AlphaFoldDB" id="A0A2U3QLC9"/>
<dbReference type="SMART" id="SM00842">
    <property type="entry name" value="FtsA"/>
    <property type="match status" value="1"/>
</dbReference>
<comment type="function">
    <text evidence="5 6">Cell division protein that is involved in the assembly of the Z ring. May serve as a membrane anchor for the Z ring.</text>
</comment>
<evidence type="ECO:0000256" key="4">
    <source>
        <dbReference type="ARBA" id="ARBA00023306"/>
    </source>
</evidence>
<evidence type="ECO:0000256" key="1">
    <source>
        <dbReference type="ARBA" id="ARBA00022475"/>
    </source>
</evidence>
<dbReference type="GO" id="GO:0009898">
    <property type="term" value="C:cytoplasmic side of plasma membrane"/>
    <property type="evidence" value="ECO:0007669"/>
    <property type="project" value="UniProtKB-UniRule"/>
</dbReference>
<gene>
    <name evidence="5 8" type="primary">ftsA</name>
    <name evidence="8" type="ORF">NBG4_960005</name>
</gene>
<dbReference type="InterPro" id="IPR043129">
    <property type="entry name" value="ATPase_NBD"/>
</dbReference>
<reference evidence="9" key="1">
    <citation type="submission" date="2018-03" db="EMBL/GenBank/DDBJ databases">
        <authorList>
            <person name="Zecchin S."/>
        </authorList>
    </citation>
    <scope>NUCLEOTIDE SEQUENCE [LARGE SCALE GENOMIC DNA]</scope>
</reference>
<comment type="subunit">
    <text evidence="5">Self-interacts. Interacts with FtsZ.</text>
</comment>
<name>A0A2U3QLC9_9BACT</name>
<keyword evidence="2 5" id="KW-0132">Cell division</keyword>
<evidence type="ECO:0000313" key="8">
    <source>
        <dbReference type="EMBL" id="SPQ02170.1"/>
    </source>
</evidence>
<dbReference type="PIRSF" id="PIRSF003101">
    <property type="entry name" value="FtsA"/>
    <property type="match status" value="1"/>
</dbReference>
<organism evidence="8 9">
    <name type="scientific">Candidatus Sulfobium mesophilum</name>
    <dbReference type="NCBI Taxonomy" id="2016548"/>
    <lineage>
        <taxon>Bacteria</taxon>
        <taxon>Pseudomonadati</taxon>
        <taxon>Nitrospirota</taxon>
        <taxon>Nitrospiria</taxon>
        <taxon>Nitrospirales</taxon>
        <taxon>Nitrospiraceae</taxon>
        <taxon>Candidatus Sulfobium</taxon>
    </lineage>
</organism>
<evidence type="ECO:0000256" key="6">
    <source>
        <dbReference type="PIRNR" id="PIRNR003101"/>
    </source>
</evidence>
<feature type="domain" description="SHS2" evidence="7">
    <location>
        <begin position="7"/>
        <end position="192"/>
    </location>
</feature>
<dbReference type="GO" id="GO:0032153">
    <property type="term" value="C:cell division site"/>
    <property type="evidence" value="ECO:0007669"/>
    <property type="project" value="UniProtKB-UniRule"/>
</dbReference>
<dbReference type="EMBL" id="OUUY01000148">
    <property type="protein sequence ID" value="SPQ02170.1"/>
    <property type="molecule type" value="Genomic_DNA"/>
</dbReference>
<dbReference type="InterPro" id="IPR050696">
    <property type="entry name" value="FtsA/MreB"/>
</dbReference>
<dbReference type="PANTHER" id="PTHR32432:SF4">
    <property type="entry name" value="CELL DIVISION PROTEIN FTSA"/>
    <property type="match status" value="1"/>
</dbReference>
<dbReference type="HAMAP" id="MF_02033">
    <property type="entry name" value="FtsA"/>
    <property type="match status" value="1"/>
</dbReference>
<keyword evidence="9" id="KW-1185">Reference proteome</keyword>
<dbReference type="InterPro" id="IPR003494">
    <property type="entry name" value="SHS2_FtsA"/>
</dbReference>
<dbReference type="CDD" id="cd24048">
    <property type="entry name" value="ASKHA_NBD_FtsA"/>
    <property type="match status" value="1"/>
</dbReference>
<dbReference type="PANTHER" id="PTHR32432">
    <property type="entry name" value="CELL DIVISION PROTEIN FTSA-RELATED"/>
    <property type="match status" value="1"/>
</dbReference>
<dbReference type="Pfam" id="PF02491">
    <property type="entry name" value="SHS2_FTSA"/>
    <property type="match status" value="1"/>
</dbReference>
<proteinExistence type="inferred from homology"/>
<evidence type="ECO:0000256" key="5">
    <source>
        <dbReference type="HAMAP-Rule" id="MF_02033"/>
    </source>
</evidence>
<dbReference type="Gene3D" id="3.30.420.40">
    <property type="match status" value="2"/>
</dbReference>
<dbReference type="Proteomes" id="UP000245125">
    <property type="component" value="Unassembled WGS sequence"/>
</dbReference>
<protein>
    <recommendedName>
        <fullName evidence="5 6">Cell division protein FtsA</fullName>
    </recommendedName>
</protein>